<accession>A0A8D8J1S2</accession>
<organism evidence="2">
    <name type="scientific">Culex pipiens</name>
    <name type="common">House mosquito</name>
    <dbReference type="NCBI Taxonomy" id="7175"/>
    <lineage>
        <taxon>Eukaryota</taxon>
        <taxon>Metazoa</taxon>
        <taxon>Ecdysozoa</taxon>
        <taxon>Arthropoda</taxon>
        <taxon>Hexapoda</taxon>
        <taxon>Insecta</taxon>
        <taxon>Pterygota</taxon>
        <taxon>Neoptera</taxon>
        <taxon>Endopterygota</taxon>
        <taxon>Diptera</taxon>
        <taxon>Nematocera</taxon>
        <taxon>Culicoidea</taxon>
        <taxon>Culicidae</taxon>
        <taxon>Culicinae</taxon>
        <taxon>Culicini</taxon>
        <taxon>Culex</taxon>
        <taxon>Culex</taxon>
    </lineage>
</organism>
<name>A0A8D8J1S2_CULPI</name>
<dbReference type="AlphaFoldDB" id="A0A8D8J1S2"/>
<reference evidence="2" key="1">
    <citation type="submission" date="2021-05" db="EMBL/GenBank/DDBJ databases">
        <authorList>
            <person name="Alioto T."/>
            <person name="Alioto T."/>
            <person name="Gomez Garrido J."/>
        </authorList>
    </citation>
    <scope>NUCLEOTIDE SEQUENCE</scope>
</reference>
<feature type="region of interest" description="Disordered" evidence="1">
    <location>
        <begin position="76"/>
        <end position="121"/>
    </location>
</feature>
<evidence type="ECO:0000313" key="2">
    <source>
        <dbReference type="EMBL" id="CAG6564944.1"/>
    </source>
</evidence>
<sequence>MATIAKLNIHNAKLAVLSASCQNPATPTCESVYRFPASFLPPPPPTLSPSPHLTPSRCCSSRTSCTARERWRAAADARARQTGDGCRPSASAGTAGGRRCRSCSPRTGRRSTSARWRTCRT</sequence>
<feature type="compositionally biased region" description="Polar residues" evidence="1">
    <location>
        <begin position="110"/>
        <end position="121"/>
    </location>
</feature>
<protein>
    <submittedName>
        <fullName evidence="2">(northern house mosquito) hypothetical protein</fullName>
    </submittedName>
</protein>
<dbReference type="EMBL" id="HBUE01273096">
    <property type="protein sequence ID" value="CAG6564944.1"/>
    <property type="molecule type" value="Transcribed_RNA"/>
</dbReference>
<proteinExistence type="predicted"/>
<evidence type="ECO:0000256" key="1">
    <source>
        <dbReference type="SAM" id="MobiDB-lite"/>
    </source>
</evidence>
<dbReference type="EMBL" id="HBUE01167766">
    <property type="protein sequence ID" value="CAG6513474.1"/>
    <property type="molecule type" value="Transcribed_RNA"/>
</dbReference>